<sequence>MSEIFGDFLHDLPPGHDYLDIGFSANSRPIKTRWRNNLLSAHFIAEYLATFLPIDDDEINAKRREQDYKGSVSYIANELLENTMKFHSSTDEYPVRFGIHFLENPENKIVLMSRNTVTLEAGDRFKTFIDELLSSDPLELYLKHLEENAEDENSQNSGLGFLTMITDYSAKLGWKFDPIPNHPNLMLATTLVQLVL</sequence>
<keyword evidence="2" id="KW-1185">Reference proteome</keyword>
<keyword evidence="1" id="KW-0547">Nucleotide-binding</keyword>
<dbReference type="GO" id="GO:0005524">
    <property type="term" value="F:ATP binding"/>
    <property type="evidence" value="ECO:0007669"/>
    <property type="project" value="UniProtKB-KW"/>
</dbReference>
<gene>
    <name evidence="1" type="ORF">J0895_19585</name>
</gene>
<accession>A0ABS3FX87</accession>
<dbReference type="InterPro" id="IPR046239">
    <property type="entry name" value="DUF6272"/>
</dbReference>
<comment type="caution">
    <text evidence="1">The sequence shown here is derived from an EMBL/GenBank/DDBJ whole genome shotgun (WGS) entry which is preliminary data.</text>
</comment>
<dbReference type="RefSeq" id="WP_207089684.1">
    <property type="nucleotide sequence ID" value="NZ_JAFLQW010000516.1"/>
</dbReference>
<proteinExistence type="predicted"/>
<evidence type="ECO:0000313" key="1">
    <source>
        <dbReference type="EMBL" id="MBO0351236.1"/>
    </source>
</evidence>
<reference evidence="1 2" key="1">
    <citation type="submission" date="2021-03" db="EMBL/GenBank/DDBJ databases">
        <title>Metabolic Capacity of the Antarctic Cyanobacterium Phormidium pseudopriestleyi that Sustains Oxygenic Photosynthesis in the Presence of Hydrogen Sulfide.</title>
        <authorList>
            <person name="Lumian J.E."/>
            <person name="Jungblut A.D."/>
            <person name="Dillon M.L."/>
            <person name="Hawes I."/>
            <person name="Doran P.T."/>
            <person name="Mackey T.J."/>
            <person name="Dick G.J."/>
            <person name="Grettenberger C.L."/>
            <person name="Sumner D.Y."/>
        </authorList>
    </citation>
    <scope>NUCLEOTIDE SEQUENCE [LARGE SCALE GENOMIC DNA]</scope>
    <source>
        <strain evidence="1 2">FRX01</strain>
    </source>
</reference>
<dbReference type="Proteomes" id="UP000664844">
    <property type="component" value="Unassembled WGS sequence"/>
</dbReference>
<protein>
    <submittedName>
        <fullName evidence="1">ATP-binding protein</fullName>
    </submittedName>
</protein>
<keyword evidence="1" id="KW-0067">ATP-binding</keyword>
<dbReference type="InterPro" id="IPR058084">
    <property type="entry name" value="Slr1658-like"/>
</dbReference>
<dbReference type="Pfam" id="PF19788">
    <property type="entry name" value="DUF6272"/>
    <property type="match status" value="1"/>
</dbReference>
<dbReference type="EMBL" id="JAFLQW010000516">
    <property type="protein sequence ID" value="MBO0351236.1"/>
    <property type="molecule type" value="Genomic_DNA"/>
</dbReference>
<organism evidence="1 2">
    <name type="scientific">Phormidium pseudopriestleyi FRX01</name>
    <dbReference type="NCBI Taxonomy" id="1759528"/>
    <lineage>
        <taxon>Bacteria</taxon>
        <taxon>Bacillati</taxon>
        <taxon>Cyanobacteriota</taxon>
        <taxon>Cyanophyceae</taxon>
        <taxon>Oscillatoriophycideae</taxon>
        <taxon>Oscillatoriales</taxon>
        <taxon>Oscillatoriaceae</taxon>
        <taxon>Phormidium</taxon>
    </lineage>
</organism>
<evidence type="ECO:0000313" key="2">
    <source>
        <dbReference type="Proteomes" id="UP000664844"/>
    </source>
</evidence>
<name>A0ABS3FX87_9CYAN</name>
<dbReference type="NCBIfam" id="NF047703">
    <property type="entry name" value="slr1658_superfam"/>
    <property type="match status" value="1"/>
</dbReference>